<feature type="transmembrane region" description="Helical" evidence="8">
    <location>
        <begin position="103"/>
        <end position="127"/>
    </location>
</feature>
<dbReference type="Pfam" id="PF00528">
    <property type="entry name" value="BPD_transp_1"/>
    <property type="match status" value="1"/>
</dbReference>
<name>A0A3P5XUF3_9RHOB</name>
<dbReference type="GO" id="GO:0055085">
    <property type="term" value="P:transmembrane transport"/>
    <property type="evidence" value="ECO:0007669"/>
    <property type="project" value="InterPro"/>
</dbReference>
<evidence type="ECO:0000259" key="9">
    <source>
        <dbReference type="PROSITE" id="PS50928"/>
    </source>
</evidence>
<protein>
    <submittedName>
        <fullName evidence="10">Putrescine transport system permease protein PotH</fullName>
    </submittedName>
</protein>
<keyword evidence="5 8" id="KW-0812">Transmembrane</keyword>
<dbReference type="Gene3D" id="1.10.3720.10">
    <property type="entry name" value="MetI-like"/>
    <property type="match status" value="1"/>
</dbReference>
<evidence type="ECO:0000313" key="11">
    <source>
        <dbReference type="Proteomes" id="UP000277498"/>
    </source>
</evidence>
<dbReference type="Proteomes" id="UP000277498">
    <property type="component" value="Unassembled WGS sequence"/>
</dbReference>
<evidence type="ECO:0000313" key="10">
    <source>
        <dbReference type="EMBL" id="VDC33921.1"/>
    </source>
</evidence>
<feature type="transmembrane region" description="Helical" evidence="8">
    <location>
        <begin position="133"/>
        <end position="157"/>
    </location>
</feature>
<feature type="transmembrane region" description="Helical" evidence="8">
    <location>
        <begin position="190"/>
        <end position="216"/>
    </location>
</feature>
<feature type="transmembrane region" description="Helical" evidence="8">
    <location>
        <begin position="236"/>
        <end position="264"/>
    </location>
</feature>
<comment type="subcellular location">
    <subcellularLocation>
        <location evidence="1">Cell inner membrane</location>
        <topology evidence="1">Multi-pass membrane protein</topology>
    </subcellularLocation>
    <subcellularLocation>
        <location evidence="8">Cell membrane</location>
        <topology evidence="8">Multi-pass membrane protein</topology>
    </subcellularLocation>
</comment>
<keyword evidence="6 8" id="KW-1133">Transmembrane helix</keyword>
<evidence type="ECO:0000256" key="2">
    <source>
        <dbReference type="ARBA" id="ARBA00022448"/>
    </source>
</evidence>
<dbReference type="AlphaFoldDB" id="A0A3P5XUF3"/>
<evidence type="ECO:0000256" key="8">
    <source>
        <dbReference type="RuleBase" id="RU363032"/>
    </source>
</evidence>
<sequence length="276" mass="30016">MTERVSPGLWADRIFIGLFAAYVLIPLGITALMAFSDDNIIRFPIRGWSLRWFEEFFGNRRWLTAALNSLKIAALTACLSILLAVPAAYGLSRSRKARSRLQVLLLLPLFVPAVVLGVSVAIGFGNVTLFGHALYGSSLLVACAHTLWALPLAITVLEPSFATLDRSLVEASGDLGASPLRSFFTVSLPLVSTGLVSATLFAFITSLNEFIMALFLTTRDSQTLPVLLWLSLRSSATPQLAVAAILLAASVFTAIGLAYGWYLLRRRRKRLSAPMI</sequence>
<dbReference type="PANTHER" id="PTHR43357">
    <property type="entry name" value="INNER MEMBRANE ABC TRANSPORTER PERMEASE PROTEIN YDCV"/>
    <property type="match status" value="1"/>
</dbReference>
<feature type="transmembrane region" description="Helical" evidence="8">
    <location>
        <begin position="14"/>
        <end position="35"/>
    </location>
</feature>
<dbReference type="PANTHER" id="PTHR43357:SF4">
    <property type="entry name" value="INNER MEMBRANE ABC TRANSPORTER PERMEASE PROTEIN YDCV"/>
    <property type="match status" value="1"/>
</dbReference>
<organism evidence="10 11">
    <name type="scientific">Pseudogemmobacter humi</name>
    <dbReference type="NCBI Taxonomy" id="2483812"/>
    <lineage>
        <taxon>Bacteria</taxon>
        <taxon>Pseudomonadati</taxon>
        <taxon>Pseudomonadota</taxon>
        <taxon>Alphaproteobacteria</taxon>
        <taxon>Rhodobacterales</taxon>
        <taxon>Paracoccaceae</taxon>
        <taxon>Pseudogemmobacter</taxon>
    </lineage>
</organism>
<evidence type="ECO:0000256" key="5">
    <source>
        <dbReference type="ARBA" id="ARBA00022692"/>
    </source>
</evidence>
<keyword evidence="11" id="KW-1185">Reference proteome</keyword>
<dbReference type="InterPro" id="IPR000515">
    <property type="entry name" value="MetI-like"/>
</dbReference>
<dbReference type="OrthoDB" id="9815533at2"/>
<accession>A0A3P5XUF3</accession>
<evidence type="ECO:0000256" key="7">
    <source>
        <dbReference type="ARBA" id="ARBA00023136"/>
    </source>
</evidence>
<dbReference type="CDD" id="cd06261">
    <property type="entry name" value="TM_PBP2"/>
    <property type="match status" value="1"/>
</dbReference>
<keyword evidence="3" id="KW-1003">Cell membrane</keyword>
<evidence type="ECO:0000256" key="4">
    <source>
        <dbReference type="ARBA" id="ARBA00022519"/>
    </source>
</evidence>
<comment type="similarity">
    <text evidence="8">Belongs to the binding-protein-dependent transport system permease family.</text>
</comment>
<dbReference type="PROSITE" id="PS50928">
    <property type="entry name" value="ABC_TM1"/>
    <property type="match status" value="1"/>
</dbReference>
<evidence type="ECO:0000256" key="6">
    <source>
        <dbReference type="ARBA" id="ARBA00022989"/>
    </source>
</evidence>
<dbReference type="GO" id="GO:0005886">
    <property type="term" value="C:plasma membrane"/>
    <property type="evidence" value="ECO:0007669"/>
    <property type="project" value="UniProtKB-SubCell"/>
</dbReference>
<keyword evidence="4" id="KW-0997">Cell inner membrane</keyword>
<gene>
    <name evidence="10" type="primary">potH_6</name>
    <name evidence="10" type="ORF">XINFAN_04125</name>
</gene>
<reference evidence="10 11" key="1">
    <citation type="submission" date="2018-11" db="EMBL/GenBank/DDBJ databases">
        <authorList>
            <person name="Criscuolo A."/>
        </authorList>
    </citation>
    <scope>NUCLEOTIDE SEQUENCE [LARGE SCALE GENOMIC DNA]</scope>
    <source>
        <strain evidence="10">ACIP111625</strain>
    </source>
</reference>
<dbReference type="InterPro" id="IPR035906">
    <property type="entry name" value="MetI-like_sf"/>
</dbReference>
<dbReference type="SUPFAM" id="SSF161098">
    <property type="entry name" value="MetI-like"/>
    <property type="match status" value="1"/>
</dbReference>
<keyword evidence="7 8" id="KW-0472">Membrane</keyword>
<feature type="transmembrane region" description="Helical" evidence="8">
    <location>
        <begin position="72"/>
        <end position="91"/>
    </location>
</feature>
<keyword evidence="2 8" id="KW-0813">Transport</keyword>
<feature type="domain" description="ABC transmembrane type-1" evidence="9">
    <location>
        <begin position="66"/>
        <end position="258"/>
    </location>
</feature>
<evidence type="ECO:0000256" key="3">
    <source>
        <dbReference type="ARBA" id="ARBA00022475"/>
    </source>
</evidence>
<evidence type="ECO:0000256" key="1">
    <source>
        <dbReference type="ARBA" id="ARBA00004429"/>
    </source>
</evidence>
<dbReference type="RefSeq" id="WP_160144688.1">
    <property type="nucleotide sequence ID" value="NZ_UXAW01000136.1"/>
</dbReference>
<dbReference type="EMBL" id="UXAW01000136">
    <property type="protein sequence ID" value="VDC33921.1"/>
    <property type="molecule type" value="Genomic_DNA"/>
</dbReference>
<proteinExistence type="inferred from homology"/>